<proteinExistence type="inferred from homology"/>
<comment type="caution">
    <text evidence="4">The sequence shown here is derived from an EMBL/GenBank/DDBJ whole genome shotgun (WGS) entry which is preliminary data.</text>
</comment>
<feature type="domain" description="Sulfatase N-terminal" evidence="3">
    <location>
        <begin position="81"/>
        <end position="429"/>
    </location>
</feature>
<evidence type="ECO:0000313" key="5">
    <source>
        <dbReference type="Proteomes" id="UP000318288"/>
    </source>
</evidence>
<dbReference type="PROSITE" id="PS00523">
    <property type="entry name" value="SULFATASE_1"/>
    <property type="match status" value="1"/>
</dbReference>
<evidence type="ECO:0000259" key="3">
    <source>
        <dbReference type="Pfam" id="PF00884"/>
    </source>
</evidence>
<evidence type="ECO:0000313" key="4">
    <source>
        <dbReference type="EMBL" id="TWU58490.1"/>
    </source>
</evidence>
<dbReference type="PANTHER" id="PTHR43751">
    <property type="entry name" value="SULFATASE"/>
    <property type="match status" value="1"/>
</dbReference>
<dbReference type="GO" id="GO:0004065">
    <property type="term" value="F:arylsulfatase activity"/>
    <property type="evidence" value="ECO:0007669"/>
    <property type="project" value="UniProtKB-EC"/>
</dbReference>
<sequence>MRRFAFDQLIVQAAKQTPERPSSMNLLLSKSARVSEMPRYRRVSFRRPLGRCLAFSFVKWAILTTVLLDAASLSADSPSRPNIIFILTDDLGYGDLGCYGQKLIATPRLDRMAAEGIRFTDFYAGNSVCAPSRSVLMTGQHTGHTHVRGNASGPDMSSQTLRDEDVTVAEVLHDAGYTTALSGKWGLGDQAPGGRSGLPRRQGFDFAYGYLNQVHAHNYFPEFLWRNEDQEKLRNVVEKVERPYGGFVGGWATTKVDYSHDLIATEAINFVKREGAKKEGGKPFFLYLSMTIPHANNEATKGVGDGQEVPDYGAYADMDWSNPNKGQAAMISRMDADVGRLMDLLDELGIAENTVVMFSSDNGPHDEGGHDPEMFDPAGPLRGIKRALYEGGIRVPLIVRWPGTTPAGVTSNHIGYFGDLMATVSDLAGTECPDGLDSISFAPTILGKPDQQRQHDYLYWEFYEQGGRQAVRDGNWKAVRMPWMTGPTQLFDLSIDLGEQDDVADANPDVVKRMEAIMGEAHVAHPNWTVRGR</sequence>
<organism evidence="4 5">
    <name type="scientific">Rubripirellula tenax</name>
    <dbReference type="NCBI Taxonomy" id="2528015"/>
    <lineage>
        <taxon>Bacteria</taxon>
        <taxon>Pseudomonadati</taxon>
        <taxon>Planctomycetota</taxon>
        <taxon>Planctomycetia</taxon>
        <taxon>Pirellulales</taxon>
        <taxon>Pirellulaceae</taxon>
        <taxon>Rubripirellula</taxon>
    </lineage>
</organism>
<dbReference type="SUPFAM" id="SSF53649">
    <property type="entry name" value="Alkaline phosphatase-like"/>
    <property type="match status" value="1"/>
</dbReference>
<dbReference type="AlphaFoldDB" id="A0A5C6FD31"/>
<comment type="similarity">
    <text evidence="1">Belongs to the sulfatase family.</text>
</comment>
<dbReference type="Pfam" id="PF00884">
    <property type="entry name" value="Sulfatase"/>
    <property type="match status" value="1"/>
</dbReference>
<dbReference type="Gene3D" id="3.40.720.10">
    <property type="entry name" value="Alkaline Phosphatase, subunit A"/>
    <property type="match status" value="1"/>
</dbReference>
<dbReference type="Gene3D" id="3.30.1120.10">
    <property type="match status" value="1"/>
</dbReference>
<evidence type="ECO:0000256" key="1">
    <source>
        <dbReference type="ARBA" id="ARBA00008779"/>
    </source>
</evidence>
<dbReference type="EC" id="3.1.6.1" evidence="4"/>
<dbReference type="CDD" id="cd16145">
    <property type="entry name" value="ARS_like"/>
    <property type="match status" value="1"/>
</dbReference>
<name>A0A5C6FD31_9BACT</name>
<dbReference type="Proteomes" id="UP000318288">
    <property type="component" value="Unassembled WGS sequence"/>
</dbReference>
<protein>
    <submittedName>
        <fullName evidence="4">Arylsulfatase</fullName>
        <ecNumber evidence="4">3.1.6.1</ecNumber>
    </submittedName>
</protein>
<reference evidence="4 5" key="1">
    <citation type="submission" date="2019-02" db="EMBL/GenBank/DDBJ databases">
        <title>Deep-cultivation of Planctomycetes and their phenomic and genomic characterization uncovers novel biology.</title>
        <authorList>
            <person name="Wiegand S."/>
            <person name="Jogler M."/>
            <person name="Boedeker C."/>
            <person name="Pinto D."/>
            <person name="Vollmers J."/>
            <person name="Rivas-Marin E."/>
            <person name="Kohn T."/>
            <person name="Peeters S.H."/>
            <person name="Heuer A."/>
            <person name="Rast P."/>
            <person name="Oberbeckmann S."/>
            <person name="Bunk B."/>
            <person name="Jeske O."/>
            <person name="Meyerdierks A."/>
            <person name="Storesund J.E."/>
            <person name="Kallscheuer N."/>
            <person name="Luecker S."/>
            <person name="Lage O.M."/>
            <person name="Pohl T."/>
            <person name="Merkel B.J."/>
            <person name="Hornburger P."/>
            <person name="Mueller R.-W."/>
            <person name="Bruemmer F."/>
            <person name="Labrenz M."/>
            <person name="Spormann A.M."/>
            <person name="Op Den Camp H."/>
            <person name="Overmann J."/>
            <person name="Amann R."/>
            <person name="Jetten M.S.M."/>
            <person name="Mascher T."/>
            <person name="Medema M.H."/>
            <person name="Devos D.P."/>
            <person name="Kaster A.-K."/>
            <person name="Ovreas L."/>
            <person name="Rohde M."/>
            <person name="Galperin M.Y."/>
            <person name="Jogler C."/>
        </authorList>
    </citation>
    <scope>NUCLEOTIDE SEQUENCE [LARGE SCALE GENOMIC DNA]</scope>
    <source>
        <strain evidence="4 5">Poly51</strain>
    </source>
</reference>
<dbReference type="EMBL" id="SJPW01000002">
    <property type="protein sequence ID" value="TWU58490.1"/>
    <property type="molecule type" value="Genomic_DNA"/>
</dbReference>
<accession>A0A5C6FD31</accession>
<gene>
    <name evidence="4" type="primary">atsA_15</name>
    <name evidence="4" type="ORF">Poly51_12680</name>
</gene>
<dbReference type="PANTHER" id="PTHR43751:SF3">
    <property type="entry name" value="SULFATASE N-TERMINAL DOMAIN-CONTAINING PROTEIN"/>
    <property type="match status" value="1"/>
</dbReference>
<dbReference type="InterPro" id="IPR000917">
    <property type="entry name" value="Sulfatase_N"/>
</dbReference>
<keyword evidence="5" id="KW-1185">Reference proteome</keyword>
<dbReference type="InterPro" id="IPR052701">
    <property type="entry name" value="GAG_Ulvan_Degrading_Sulfatases"/>
</dbReference>
<evidence type="ECO:0000256" key="2">
    <source>
        <dbReference type="ARBA" id="ARBA00022801"/>
    </source>
</evidence>
<dbReference type="InterPro" id="IPR024607">
    <property type="entry name" value="Sulfatase_CS"/>
</dbReference>
<keyword evidence="2 4" id="KW-0378">Hydrolase</keyword>
<dbReference type="InterPro" id="IPR017850">
    <property type="entry name" value="Alkaline_phosphatase_core_sf"/>
</dbReference>